<reference evidence="1 2" key="1">
    <citation type="journal article" date="2021" name="Elife">
        <title>Chloroplast acquisition without the gene transfer in kleptoplastic sea slugs, Plakobranchus ocellatus.</title>
        <authorList>
            <person name="Maeda T."/>
            <person name="Takahashi S."/>
            <person name="Yoshida T."/>
            <person name="Shimamura S."/>
            <person name="Takaki Y."/>
            <person name="Nagai Y."/>
            <person name="Toyoda A."/>
            <person name="Suzuki Y."/>
            <person name="Arimoto A."/>
            <person name="Ishii H."/>
            <person name="Satoh N."/>
            <person name="Nishiyama T."/>
            <person name="Hasebe M."/>
            <person name="Maruyama T."/>
            <person name="Minagawa J."/>
            <person name="Obokata J."/>
            <person name="Shigenobu S."/>
        </authorList>
    </citation>
    <scope>NUCLEOTIDE SEQUENCE [LARGE SCALE GENOMIC DNA]</scope>
</reference>
<keyword evidence="2" id="KW-1185">Reference proteome</keyword>
<organism evidence="1 2">
    <name type="scientific">Elysia marginata</name>
    <dbReference type="NCBI Taxonomy" id="1093978"/>
    <lineage>
        <taxon>Eukaryota</taxon>
        <taxon>Metazoa</taxon>
        <taxon>Spiralia</taxon>
        <taxon>Lophotrochozoa</taxon>
        <taxon>Mollusca</taxon>
        <taxon>Gastropoda</taxon>
        <taxon>Heterobranchia</taxon>
        <taxon>Euthyneura</taxon>
        <taxon>Panpulmonata</taxon>
        <taxon>Sacoglossa</taxon>
        <taxon>Placobranchoidea</taxon>
        <taxon>Plakobranchidae</taxon>
        <taxon>Elysia</taxon>
    </lineage>
</organism>
<evidence type="ECO:0000313" key="2">
    <source>
        <dbReference type="Proteomes" id="UP000762676"/>
    </source>
</evidence>
<dbReference type="AlphaFoldDB" id="A0AAV4F9P4"/>
<sequence length="70" mass="8075">MDHVVSYLADNFTKLTKYADLGFQVPVSIPPHVQRAYSILATQIQKIQPAAFCHIASRQLQYTHFQYHEV</sequence>
<accession>A0AAV4F9P4</accession>
<gene>
    <name evidence="1" type="ORF">ElyMa_003764500</name>
</gene>
<protein>
    <submittedName>
        <fullName evidence="1">Uncharacterized protein</fullName>
    </submittedName>
</protein>
<comment type="caution">
    <text evidence="1">The sequence shown here is derived from an EMBL/GenBank/DDBJ whole genome shotgun (WGS) entry which is preliminary data.</text>
</comment>
<name>A0AAV4F9P4_9GAST</name>
<proteinExistence type="predicted"/>
<dbReference type="EMBL" id="BMAT01007723">
    <property type="protein sequence ID" value="GFR69736.1"/>
    <property type="molecule type" value="Genomic_DNA"/>
</dbReference>
<evidence type="ECO:0000313" key="1">
    <source>
        <dbReference type="EMBL" id="GFR69736.1"/>
    </source>
</evidence>
<dbReference type="Proteomes" id="UP000762676">
    <property type="component" value="Unassembled WGS sequence"/>
</dbReference>